<evidence type="ECO:0000256" key="5">
    <source>
        <dbReference type="ARBA" id="ARBA00023136"/>
    </source>
</evidence>
<dbReference type="InterPro" id="IPR005359">
    <property type="entry name" value="UPF0154"/>
</dbReference>
<evidence type="ECO:0000256" key="6">
    <source>
        <dbReference type="SAM" id="Phobius"/>
    </source>
</evidence>
<evidence type="ECO:0000256" key="1">
    <source>
        <dbReference type="ARBA" id="ARBA00004167"/>
    </source>
</evidence>
<sequence length="94" mass="10329">MLKLFSDSTTENIVYEAGGVGLGGWIGIVISVAIVLFIVGAIIGIIVSKKMFEKQIKENPPINEKMIRAMFLQMGRKASETQIKAVMRSMKNAK</sequence>
<dbReference type="RefSeq" id="WP_027123140.1">
    <property type="nucleotide sequence ID" value="NZ_CP103423.1"/>
</dbReference>
<accession>A0ABY5TV50</accession>
<keyword evidence="8" id="KW-1185">Reference proteome</keyword>
<keyword evidence="3 6" id="KW-0812">Transmembrane</keyword>
<comment type="subcellular location">
    <subcellularLocation>
        <location evidence="1">Membrane</location>
        <topology evidence="1">Single-pass membrane protein</topology>
    </subcellularLocation>
</comment>
<feature type="transmembrane region" description="Helical" evidence="6">
    <location>
        <begin position="20"/>
        <end position="47"/>
    </location>
</feature>
<evidence type="ECO:0000313" key="8">
    <source>
        <dbReference type="Proteomes" id="UP001058364"/>
    </source>
</evidence>
<gene>
    <name evidence="7" type="ORF">NX772_03460</name>
</gene>
<keyword evidence="4 6" id="KW-1133">Transmembrane helix</keyword>
<evidence type="ECO:0000313" key="7">
    <source>
        <dbReference type="EMBL" id="UWD34120.1"/>
    </source>
</evidence>
<evidence type="ECO:0000256" key="4">
    <source>
        <dbReference type="ARBA" id="ARBA00022989"/>
    </source>
</evidence>
<proteinExistence type="inferred from homology"/>
<dbReference type="EMBL" id="CP103423">
    <property type="protein sequence ID" value="UWD34120.1"/>
    <property type="molecule type" value="Genomic_DNA"/>
</dbReference>
<protein>
    <submittedName>
        <fullName evidence="7">YneF family protein</fullName>
    </submittedName>
</protein>
<keyword evidence="5 6" id="KW-0472">Membrane</keyword>
<name>A0ABY5TV50_9BACT</name>
<evidence type="ECO:0000256" key="2">
    <source>
        <dbReference type="ARBA" id="ARBA00006694"/>
    </source>
</evidence>
<organism evidence="7 8">
    <name type="scientific">Mesomycoplasma molare</name>
    <dbReference type="NCBI Taxonomy" id="171288"/>
    <lineage>
        <taxon>Bacteria</taxon>
        <taxon>Bacillati</taxon>
        <taxon>Mycoplasmatota</taxon>
        <taxon>Mycoplasmoidales</taxon>
        <taxon>Metamycoplasmataceae</taxon>
        <taxon>Mesomycoplasma</taxon>
    </lineage>
</organism>
<evidence type="ECO:0000256" key="3">
    <source>
        <dbReference type="ARBA" id="ARBA00022692"/>
    </source>
</evidence>
<comment type="similarity">
    <text evidence="2">Belongs to the UPF0154 family.</text>
</comment>
<dbReference type="Proteomes" id="UP001058364">
    <property type="component" value="Chromosome"/>
</dbReference>
<reference evidence="7" key="1">
    <citation type="submission" date="2022-08" db="EMBL/GenBank/DDBJ databases">
        <title>Complete genome sequence of Mycoplasma molare type strain H 542.</title>
        <authorList>
            <person name="Spergser J."/>
        </authorList>
    </citation>
    <scope>NUCLEOTIDE SEQUENCE</scope>
    <source>
        <strain evidence="7">H 542</strain>
    </source>
</reference>
<dbReference type="Pfam" id="PF03672">
    <property type="entry name" value="UPF0154"/>
    <property type="match status" value="1"/>
</dbReference>